<keyword evidence="3" id="KW-1185">Reference proteome</keyword>
<accession>A0ABR1BY19</accession>
<name>A0ABR1BY19_NECAM</name>
<reference evidence="2 3" key="1">
    <citation type="submission" date="2023-08" db="EMBL/GenBank/DDBJ databases">
        <title>A Necator americanus chromosomal reference genome.</title>
        <authorList>
            <person name="Ilik V."/>
            <person name="Petrzelkova K.J."/>
            <person name="Pardy F."/>
            <person name="Fuh T."/>
            <person name="Niatou-Singa F.S."/>
            <person name="Gouil Q."/>
            <person name="Baker L."/>
            <person name="Ritchie M.E."/>
            <person name="Jex A.R."/>
            <person name="Gazzola D."/>
            <person name="Li H."/>
            <person name="Toshio Fujiwara R."/>
            <person name="Zhan B."/>
            <person name="Aroian R.V."/>
            <person name="Pafco B."/>
            <person name="Schwarz E.M."/>
        </authorList>
    </citation>
    <scope>NUCLEOTIDE SEQUENCE [LARGE SCALE GENOMIC DNA]</scope>
    <source>
        <strain evidence="2 3">Aroian</strain>
        <tissue evidence="2">Whole animal</tissue>
    </source>
</reference>
<gene>
    <name evidence="2" type="primary">Necator_chrI.g3708</name>
    <name evidence="2" type="ORF">RB195_007579</name>
</gene>
<organism evidence="2 3">
    <name type="scientific">Necator americanus</name>
    <name type="common">Human hookworm</name>
    <dbReference type="NCBI Taxonomy" id="51031"/>
    <lineage>
        <taxon>Eukaryota</taxon>
        <taxon>Metazoa</taxon>
        <taxon>Ecdysozoa</taxon>
        <taxon>Nematoda</taxon>
        <taxon>Chromadorea</taxon>
        <taxon>Rhabditida</taxon>
        <taxon>Rhabditina</taxon>
        <taxon>Rhabditomorpha</taxon>
        <taxon>Strongyloidea</taxon>
        <taxon>Ancylostomatidae</taxon>
        <taxon>Bunostominae</taxon>
        <taxon>Necator</taxon>
    </lineage>
</organism>
<sequence>MPAQDKPAETLGATQQAISTPLEVIGIVQKQESWVPYDLKPPETLEAVRSTAPKAKSERSEQSAMWYTNQPDETITGKRYQQQVMQLSEALKLKPICQMP</sequence>
<feature type="region of interest" description="Disordered" evidence="1">
    <location>
        <begin position="48"/>
        <end position="70"/>
    </location>
</feature>
<protein>
    <submittedName>
        <fullName evidence="2">Uncharacterized protein</fullName>
    </submittedName>
</protein>
<proteinExistence type="predicted"/>
<evidence type="ECO:0000313" key="3">
    <source>
        <dbReference type="Proteomes" id="UP001303046"/>
    </source>
</evidence>
<dbReference type="Proteomes" id="UP001303046">
    <property type="component" value="Unassembled WGS sequence"/>
</dbReference>
<dbReference type="EMBL" id="JAVFWL010000001">
    <property type="protein sequence ID" value="KAK6731203.1"/>
    <property type="molecule type" value="Genomic_DNA"/>
</dbReference>
<comment type="caution">
    <text evidence="2">The sequence shown here is derived from an EMBL/GenBank/DDBJ whole genome shotgun (WGS) entry which is preliminary data.</text>
</comment>
<evidence type="ECO:0000256" key="1">
    <source>
        <dbReference type="SAM" id="MobiDB-lite"/>
    </source>
</evidence>
<evidence type="ECO:0000313" key="2">
    <source>
        <dbReference type="EMBL" id="KAK6731203.1"/>
    </source>
</evidence>